<name>A0A7L5AL68_9MICO</name>
<dbReference type="InterPro" id="IPR024072">
    <property type="entry name" value="DHFR-like_dom_sf"/>
</dbReference>
<comment type="pathway">
    <text evidence="1">Cofactor biosynthesis; riboflavin biosynthesis.</text>
</comment>
<feature type="domain" description="Bacterial bifunctional deaminase-reductase C-terminal" evidence="4">
    <location>
        <begin position="23"/>
        <end position="209"/>
    </location>
</feature>
<sequence length="230" mass="23574">MDLGENGSLEALAALYAAPRPEWLRLNLVSSVNGSATGGDGTSDSLTNRADRTILRAIRSLADVVLVGAASVRAEGYHLPKNSRLAILTGTGDLDGHRVGGNVEPGRLLVICPAAAVARAEASLDGVAADIIAIDDVGGRIAPADVIESLRGRGLAHIVCEGGPSLAGQLLDADVVDELCLSTGPVITTAQLPLFGGAGVADRRLELSQLLMDDASGLYARWQVPRPSAG</sequence>
<protein>
    <recommendedName>
        <fullName evidence="4">Bacterial bifunctional deaminase-reductase C-terminal domain-containing protein</fullName>
    </recommendedName>
</protein>
<dbReference type="InterPro" id="IPR002734">
    <property type="entry name" value="RibDG_C"/>
</dbReference>
<dbReference type="PANTHER" id="PTHR38011:SF7">
    <property type="entry name" value="2,5-DIAMINO-6-RIBOSYLAMINO-4(3H)-PYRIMIDINONE 5'-PHOSPHATE REDUCTASE"/>
    <property type="match status" value="1"/>
</dbReference>
<keyword evidence="3" id="KW-0560">Oxidoreductase</keyword>
<evidence type="ECO:0000313" key="6">
    <source>
        <dbReference type="Proteomes" id="UP000464507"/>
    </source>
</evidence>
<dbReference type="AlphaFoldDB" id="A0A7L5AL68"/>
<dbReference type="GO" id="GO:0009231">
    <property type="term" value="P:riboflavin biosynthetic process"/>
    <property type="evidence" value="ECO:0007669"/>
    <property type="project" value="InterPro"/>
</dbReference>
<dbReference type="SUPFAM" id="SSF53597">
    <property type="entry name" value="Dihydrofolate reductase-like"/>
    <property type="match status" value="1"/>
</dbReference>
<dbReference type="EMBL" id="CP017146">
    <property type="protein sequence ID" value="QHO71117.1"/>
    <property type="molecule type" value="Genomic_DNA"/>
</dbReference>
<evidence type="ECO:0000313" key="5">
    <source>
        <dbReference type="EMBL" id="QHO71117.1"/>
    </source>
</evidence>
<evidence type="ECO:0000256" key="2">
    <source>
        <dbReference type="ARBA" id="ARBA00022857"/>
    </source>
</evidence>
<accession>A0A7L5AL68</accession>
<dbReference type="InterPro" id="IPR050765">
    <property type="entry name" value="Riboflavin_Biosynth_HTPR"/>
</dbReference>
<keyword evidence="2" id="KW-0521">NADP</keyword>
<gene>
    <name evidence="5" type="ORF">BHD05_10130</name>
</gene>
<evidence type="ECO:0000256" key="1">
    <source>
        <dbReference type="ARBA" id="ARBA00005104"/>
    </source>
</evidence>
<dbReference type="Gene3D" id="3.40.430.10">
    <property type="entry name" value="Dihydrofolate Reductase, subunit A"/>
    <property type="match status" value="1"/>
</dbReference>
<dbReference type="KEGG" id="mant:BHD05_10130"/>
<evidence type="ECO:0000256" key="3">
    <source>
        <dbReference type="ARBA" id="ARBA00023002"/>
    </source>
</evidence>
<organism evidence="5 6">
    <name type="scientific">Marisediminicola antarctica</name>
    <dbReference type="NCBI Taxonomy" id="674079"/>
    <lineage>
        <taxon>Bacteria</taxon>
        <taxon>Bacillati</taxon>
        <taxon>Actinomycetota</taxon>
        <taxon>Actinomycetes</taxon>
        <taxon>Micrococcales</taxon>
        <taxon>Microbacteriaceae</taxon>
        <taxon>Marisediminicola</taxon>
    </lineage>
</organism>
<dbReference type="Pfam" id="PF01872">
    <property type="entry name" value="RibD_C"/>
    <property type="match status" value="1"/>
</dbReference>
<keyword evidence="6" id="KW-1185">Reference proteome</keyword>
<reference evidence="5 6" key="1">
    <citation type="submission" date="2016-09" db="EMBL/GenBank/DDBJ databases">
        <title>Complete genome sequence of microbes from the polar regions.</title>
        <authorList>
            <person name="Liao L."/>
            <person name="Chen B."/>
        </authorList>
    </citation>
    <scope>NUCLEOTIDE SEQUENCE [LARGE SCALE GENOMIC DNA]</scope>
    <source>
        <strain evidence="5 6">ZS314</strain>
    </source>
</reference>
<evidence type="ECO:0000259" key="4">
    <source>
        <dbReference type="Pfam" id="PF01872"/>
    </source>
</evidence>
<dbReference type="Proteomes" id="UP000464507">
    <property type="component" value="Chromosome"/>
</dbReference>
<dbReference type="GO" id="GO:0008703">
    <property type="term" value="F:5-amino-6-(5-phosphoribosylamino)uracil reductase activity"/>
    <property type="evidence" value="ECO:0007669"/>
    <property type="project" value="InterPro"/>
</dbReference>
<proteinExistence type="predicted"/>
<dbReference type="PANTHER" id="PTHR38011">
    <property type="entry name" value="DIHYDROFOLATE REDUCTASE FAMILY PROTEIN (AFU_ORTHOLOGUE AFUA_8G06820)"/>
    <property type="match status" value="1"/>
</dbReference>